<dbReference type="AlphaFoldDB" id="F5ZD36"/>
<dbReference type="Proteomes" id="UP000000683">
    <property type="component" value="Chromosome"/>
</dbReference>
<proteinExistence type="predicted"/>
<dbReference type="EMBL" id="CP002339">
    <property type="protein sequence ID" value="AEF03798.1"/>
    <property type="molecule type" value="Genomic_DNA"/>
</dbReference>
<evidence type="ECO:0000313" key="1">
    <source>
        <dbReference type="EMBL" id="AEF03798.1"/>
    </source>
</evidence>
<evidence type="ECO:0000313" key="2">
    <source>
        <dbReference type="Proteomes" id="UP000000683"/>
    </source>
</evidence>
<sequence length="65" mass="7081">MLKQSTFGWAYHVLLNVSFSLGVSGALGELALETFHSMDAVAERPWMGLPRVSNASFPKGQVKTN</sequence>
<organism evidence="1 2">
    <name type="scientific">Alteromonas naphthalenivorans</name>
    <dbReference type="NCBI Taxonomy" id="715451"/>
    <lineage>
        <taxon>Bacteria</taxon>
        <taxon>Pseudomonadati</taxon>
        <taxon>Pseudomonadota</taxon>
        <taxon>Gammaproteobacteria</taxon>
        <taxon>Alteromonadales</taxon>
        <taxon>Alteromonadaceae</taxon>
        <taxon>Alteromonas/Salinimonas group</taxon>
        <taxon>Alteromonas</taxon>
    </lineage>
</organism>
<keyword evidence="2" id="KW-1185">Reference proteome</keyword>
<dbReference type="RefSeq" id="WP_013784729.1">
    <property type="nucleotide sequence ID" value="NC_015554.1"/>
</dbReference>
<dbReference type="HOGENOM" id="CLU_2840016_0_0_6"/>
<dbReference type="KEGG" id="alt:ambt_11385"/>
<reference evidence="1 2" key="1">
    <citation type="journal article" date="2011" name="J. Bacteriol.">
        <title>Complete genome sequence of the polycyclic aromatic hydrocarbon-degrading bacterium Alteromonas sp. strain SN2.</title>
        <authorList>
            <person name="Jin H.M."/>
            <person name="Jeong H."/>
            <person name="Moon E.J."/>
            <person name="Math R.K."/>
            <person name="Lee K."/>
            <person name="Kim H.J."/>
            <person name="Jeon C.O."/>
            <person name="Oh T.K."/>
            <person name="Kim J.F."/>
        </authorList>
    </citation>
    <scope>NUCLEOTIDE SEQUENCE [LARGE SCALE GENOMIC DNA]</scope>
    <source>
        <strain evidence="2">JCM 17741 / KACC 18427 / KCTC 11700BP / SN2</strain>
    </source>
</reference>
<protein>
    <submittedName>
        <fullName evidence="1">Uncharacterized protein</fullName>
    </submittedName>
</protein>
<name>F5ZD36_ALTNA</name>
<gene>
    <name evidence="1" type="ordered locus">ambt_11385</name>
</gene>
<accession>F5ZD36</accession>